<dbReference type="SUPFAM" id="SSF51569">
    <property type="entry name" value="Aldolase"/>
    <property type="match status" value="1"/>
</dbReference>
<dbReference type="Proteomes" id="UP001589818">
    <property type="component" value="Unassembled WGS sequence"/>
</dbReference>
<evidence type="ECO:0000313" key="7">
    <source>
        <dbReference type="Proteomes" id="UP001589818"/>
    </source>
</evidence>
<dbReference type="Gene3D" id="3.20.20.70">
    <property type="entry name" value="Aldolase class I"/>
    <property type="match status" value="1"/>
</dbReference>
<proteinExistence type="inferred from homology"/>
<accession>A0ABV6JE23</accession>
<comment type="similarity">
    <text evidence="2">Belongs to the KHG/KDPG aldolase family.</text>
</comment>
<evidence type="ECO:0000256" key="1">
    <source>
        <dbReference type="ARBA" id="ARBA00004761"/>
    </source>
</evidence>
<dbReference type="PANTHER" id="PTHR30246">
    <property type="entry name" value="2-KETO-3-DEOXY-6-PHOSPHOGLUCONATE ALDOLASE"/>
    <property type="match status" value="1"/>
</dbReference>
<name>A0ABV6JE23_9BACL</name>
<gene>
    <name evidence="6" type="ORF">ACFFJ8_22740</name>
</gene>
<comment type="subunit">
    <text evidence="3">Homotrimer.</text>
</comment>
<dbReference type="EMBL" id="JBHLVF010000040">
    <property type="protein sequence ID" value="MFC0394171.1"/>
    <property type="molecule type" value="Genomic_DNA"/>
</dbReference>
<dbReference type="InterPro" id="IPR013785">
    <property type="entry name" value="Aldolase_TIM"/>
</dbReference>
<evidence type="ECO:0000256" key="5">
    <source>
        <dbReference type="ARBA" id="ARBA00023277"/>
    </source>
</evidence>
<keyword evidence="4" id="KW-0456">Lyase</keyword>
<evidence type="ECO:0000256" key="4">
    <source>
        <dbReference type="ARBA" id="ARBA00023239"/>
    </source>
</evidence>
<comment type="pathway">
    <text evidence="1">Carbohydrate acid metabolism.</text>
</comment>
<dbReference type="NCBIfam" id="TIGR01182">
    <property type="entry name" value="eda"/>
    <property type="match status" value="1"/>
</dbReference>
<evidence type="ECO:0000313" key="6">
    <source>
        <dbReference type="EMBL" id="MFC0394171.1"/>
    </source>
</evidence>
<protein>
    <submittedName>
        <fullName evidence="6">Bifunctional 4-hydroxy-2-oxoglutarate aldolase/2-dehydro-3-deoxy-phosphogluconate aldolase</fullName>
    </submittedName>
</protein>
<evidence type="ECO:0000256" key="3">
    <source>
        <dbReference type="ARBA" id="ARBA00011233"/>
    </source>
</evidence>
<sequence>MVTSSLLLPLEQHKVVVIIRGIAPAYMSDLFQALYDGGIRMAEITLNSEHALESISMMRKAYDGRMMVGAGTVLNEASAKDAIAAGAQFLVSPNVDEGMIRYAVANGVLPLPGAMTATEVVQAVRFGSPVVKIFPCSSLGPNYIKELKGPLNDIPMLAVGGINEDNVAAYMKAGAIGVGIGGSMVNKEWIHSGRFDLIRDYATMLRASMGIMETIIDTHT</sequence>
<dbReference type="InterPro" id="IPR000887">
    <property type="entry name" value="Aldlse_KDPG_KHG"/>
</dbReference>
<organism evidence="6 7">
    <name type="scientific">Paenibacillus mendelii</name>
    <dbReference type="NCBI Taxonomy" id="206163"/>
    <lineage>
        <taxon>Bacteria</taxon>
        <taxon>Bacillati</taxon>
        <taxon>Bacillota</taxon>
        <taxon>Bacilli</taxon>
        <taxon>Bacillales</taxon>
        <taxon>Paenibacillaceae</taxon>
        <taxon>Paenibacillus</taxon>
    </lineage>
</organism>
<keyword evidence="5" id="KW-0119">Carbohydrate metabolism</keyword>
<dbReference type="PANTHER" id="PTHR30246:SF1">
    <property type="entry name" value="2-DEHYDRO-3-DEOXY-6-PHOSPHOGALACTONATE ALDOLASE-RELATED"/>
    <property type="match status" value="1"/>
</dbReference>
<comment type="caution">
    <text evidence="6">The sequence shown here is derived from an EMBL/GenBank/DDBJ whole genome shotgun (WGS) entry which is preliminary data.</text>
</comment>
<evidence type="ECO:0000256" key="2">
    <source>
        <dbReference type="ARBA" id="ARBA00006906"/>
    </source>
</evidence>
<keyword evidence="7" id="KW-1185">Reference proteome</keyword>
<reference evidence="6 7" key="1">
    <citation type="submission" date="2024-09" db="EMBL/GenBank/DDBJ databases">
        <authorList>
            <person name="Sun Q."/>
            <person name="Mori K."/>
        </authorList>
    </citation>
    <scope>NUCLEOTIDE SEQUENCE [LARGE SCALE GENOMIC DNA]</scope>
    <source>
        <strain evidence="6 7">CCM 4839</strain>
    </source>
</reference>
<dbReference type="CDD" id="cd00452">
    <property type="entry name" value="KDPG_aldolase"/>
    <property type="match status" value="1"/>
</dbReference>
<dbReference type="Pfam" id="PF01081">
    <property type="entry name" value="Aldolase"/>
    <property type="match status" value="1"/>
</dbReference>
<dbReference type="RefSeq" id="WP_204822242.1">
    <property type="nucleotide sequence ID" value="NZ_JANHOF010000021.1"/>
</dbReference>